<dbReference type="EMBL" id="MHKD01000003">
    <property type="protein sequence ID" value="OGY85251.1"/>
    <property type="molecule type" value="Genomic_DNA"/>
</dbReference>
<evidence type="ECO:0008006" key="4">
    <source>
        <dbReference type="Google" id="ProtNLM"/>
    </source>
</evidence>
<name>A0A1G2B7W2_9BACT</name>
<comment type="caution">
    <text evidence="2">The sequence shown here is derived from an EMBL/GenBank/DDBJ whole genome shotgun (WGS) entry which is preliminary data.</text>
</comment>
<dbReference type="Gene3D" id="3.40.50.10320">
    <property type="entry name" value="LmbE-like"/>
    <property type="match status" value="1"/>
</dbReference>
<evidence type="ECO:0000256" key="1">
    <source>
        <dbReference type="SAM" id="Phobius"/>
    </source>
</evidence>
<dbReference type="STRING" id="1798542.A3F54_00075"/>
<keyword evidence="1" id="KW-0472">Membrane</keyword>
<keyword evidence="1" id="KW-0812">Transmembrane</keyword>
<keyword evidence="1" id="KW-1133">Transmembrane helix</keyword>
<accession>A0A1G2B7W2</accession>
<proteinExistence type="predicted"/>
<evidence type="ECO:0000313" key="3">
    <source>
        <dbReference type="Proteomes" id="UP000176952"/>
    </source>
</evidence>
<organism evidence="2 3">
    <name type="scientific">Candidatus Kerfeldbacteria bacterium RIFCSPHIGHO2_12_FULL_48_17</name>
    <dbReference type="NCBI Taxonomy" id="1798542"/>
    <lineage>
        <taxon>Bacteria</taxon>
        <taxon>Candidatus Kerfeldiibacteriota</taxon>
    </lineage>
</organism>
<dbReference type="SUPFAM" id="SSF102588">
    <property type="entry name" value="LmbE-like"/>
    <property type="match status" value="1"/>
</dbReference>
<dbReference type="PANTHER" id="PTHR12993">
    <property type="entry name" value="N-ACETYLGLUCOSAMINYL-PHOSPHATIDYLINOSITOL DE-N-ACETYLASE-RELATED"/>
    <property type="match status" value="1"/>
</dbReference>
<dbReference type="Pfam" id="PF02585">
    <property type="entry name" value="PIG-L"/>
    <property type="match status" value="1"/>
</dbReference>
<dbReference type="Proteomes" id="UP000176952">
    <property type="component" value="Unassembled WGS sequence"/>
</dbReference>
<reference evidence="2 3" key="1">
    <citation type="journal article" date="2016" name="Nat. Commun.">
        <title>Thousands of microbial genomes shed light on interconnected biogeochemical processes in an aquifer system.</title>
        <authorList>
            <person name="Anantharaman K."/>
            <person name="Brown C.T."/>
            <person name="Hug L.A."/>
            <person name="Sharon I."/>
            <person name="Castelle C.J."/>
            <person name="Probst A.J."/>
            <person name="Thomas B.C."/>
            <person name="Singh A."/>
            <person name="Wilkins M.J."/>
            <person name="Karaoz U."/>
            <person name="Brodie E.L."/>
            <person name="Williams K.H."/>
            <person name="Hubbard S.S."/>
            <person name="Banfield J.F."/>
        </authorList>
    </citation>
    <scope>NUCLEOTIDE SEQUENCE [LARGE SCALE GENOMIC DNA]</scope>
</reference>
<dbReference type="InterPro" id="IPR024078">
    <property type="entry name" value="LmbE-like_dom_sf"/>
</dbReference>
<dbReference type="InterPro" id="IPR003737">
    <property type="entry name" value="GlcNAc_PI_deacetylase-related"/>
</dbReference>
<dbReference type="AlphaFoldDB" id="A0A1G2B7W2"/>
<sequence>MSILKLSYRFLRAIVIGIFIFGAGATAIVIITGHSDLLAPLLWPLNQQEETTLDVSALPTHTAAPIDQFPQQLDNLVIVAHYDDECIAVCNFLRAEHQGGKTIGVVVVTFSQGQEATQKNWYGIKRRFNRYQWRFINFLHLKPADRTDYGLTREAETDRVLDALNIPKKARHYMRYPDLGTEKLLENPQNFIAGDYNDPLAQRVEKYRGEDLKQELASIIKHSHPKRILTHLEIDSHSDHRAVGKLVSEILIENATTAGTADTTAETTATTPEEWQFLIHWSHKDAPWVPEKYPTESAWLTTEPTDFFNIPDGSADGFDPTPINVPTIAQPQKLKTALLSLYTTQTKFEPEVLSLFTKKNELFWDIKNKKIYNYVYGGESKPKKMAN</sequence>
<evidence type="ECO:0000313" key="2">
    <source>
        <dbReference type="EMBL" id="OGY85251.1"/>
    </source>
</evidence>
<dbReference type="GO" id="GO:0016811">
    <property type="term" value="F:hydrolase activity, acting on carbon-nitrogen (but not peptide) bonds, in linear amides"/>
    <property type="evidence" value="ECO:0007669"/>
    <property type="project" value="TreeGrafter"/>
</dbReference>
<dbReference type="PANTHER" id="PTHR12993:SF11">
    <property type="entry name" value="N-ACETYLGLUCOSAMINYL-PHOSPHATIDYLINOSITOL DE-N-ACETYLASE"/>
    <property type="match status" value="1"/>
</dbReference>
<feature type="transmembrane region" description="Helical" evidence="1">
    <location>
        <begin position="12"/>
        <end position="31"/>
    </location>
</feature>
<gene>
    <name evidence="2" type="ORF">A3F54_00075</name>
</gene>
<protein>
    <recommendedName>
        <fullName evidence="4">GlcNAc-PI de-N-acetylase</fullName>
    </recommendedName>
</protein>